<dbReference type="Gene3D" id="3.30.200.20">
    <property type="entry name" value="Phosphorylase Kinase, domain 1"/>
    <property type="match status" value="1"/>
</dbReference>
<dbReference type="InterPro" id="IPR011009">
    <property type="entry name" value="Kinase-like_dom_sf"/>
</dbReference>
<dbReference type="InterPro" id="IPR000719">
    <property type="entry name" value="Prot_kinase_dom"/>
</dbReference>
<keyword evidence="3 8" id="KW-0418">Kinase</keyword>
<dbReference type="AlphaFoldDB" id="A0A3M2L699"/>
<dbReference type="Proteomes" id="UP000278673">
    <property type="component" value="Unassembled WGS sequence"/>
</dbReference>
<evidence type="ECO:0000256" key="2">
    <source>
        <dbReference type="ARBA" id="ARBA00022741"/>
    </source>
</evidence>
<dbReference type="PANTHER" id="PTHR43289:SF34">
    <property type="entry name" value="SERINE_THREONINE-PROTEIN KINASE YBDM-RELATED"/>
    <property type="match status" value="1"/>
</dbReference>
<dbReference type="GO" id="GO:0004674">
    <property type="term" value="F:protein serine/threonine kinase activity"/>
    <property type="evidence" value="ECO:0007669"/>
    <property type="project" value="UniProtKB-KW"/>
</dbReference>
<keyword evidence="4 5" id="KW-0067">ATP-binding</keyword>
<dbReference type="PROSITE" id="PS00108">
    <property type="entry name" value="PROTEIN_KINASE_ST"/>
    <property type="match status" value="1"/>
</dbReference>
<dbReference type="CDD" id="cd14014">
    <property type="entry name" value="STKc_PknB_like"/>
    <property type="match status" value="1"/>
</dbReference>
<keyword evidence="2 5" id="KW-0547">Nucleotide-binding</keyword>
<dbReference type="PANTHER" id="PTHR43289">
    <property type="entry name" value="MITOGEN-ACTIVATED PROTEIN KINASE KINASE KINASE 20-RELATED"/>
    <property type="match status" value="1"/>
</dbReference>
<dbReference type="EMBL" id="RFFJ01000191">
    <property type="protein sequence ID" value="RMI33151.1"/>
    <property type="molecule type" value="Genomic_DNA"/>
</dbReference>
<dbReference type="PROSITE" id="PS00107">
    <property type="entry name" value="PROTEIN_KINASE_ATP"/>
    <property type="match status" value="1"/>
</dbReference>
<dbReference type="GO" id="GO:0005524">
    <property type="term" value="F:ATP binding"/>
    <property type="evidence" value="ECO:0007669"/>
    <property type="project" value="UniProtKB-UniRule"/>
</dbReference>
<name>A0A3M2L699_9ACTN</name>
<protein>
    <submittedName>
        <fullName evidence="8">Serine/threonine protein kinase</fullName>
    </submittedName>
</protein>
<keyword evidence="9" id="KW-1185">Reference proteome</keyword>
<feature type="region of interest" description="Disordered" evidence="6">
    <location>
        <begin position="283"/>
        <end position="334"/>
    </location>
</feature>
<feature type="non-terminal residue" evidence="8">
    <location>
        <position position="334"/>
    </location>
</feature>
<dbReference type="Pfam" id="PF00069">
    <property type="entry name" value="Pkinase"/>
    <property type="match status" value="1"/>
</dbReference>
<evidence type="ECO:0000256" key="4">
    <source>
        <dbReference type="ARBA" id="ARBA00022840"/>
    </source>
</evidence>
<organism evidence="8 9">
    <name type="scientific">Streptomyces triticirhizae</name>
    <dbReference type="NCBI Taxonomy" id="2483353"/>
    <lineage>
        <taxon>Bacteria</taxon>
        <taxon>Bacillati</taxon>
        <taxon>Actinomycetota</taxon>
        <taxon>Actinomycetes</taxon>
        <taxon>Kitasatosporales</taxon>
        <taxon>Streptomycetaceae</taxon>
        <taxon>Streptomyces</taxon>
    </lineage>
</organism>
<dbReference type="Gene3D" id="1.10.510.10">
    <property type="entry name" value="Transferase(Phosphotransferase) domain 1"/>
    <property type="match status" value="1"/>
</dbReference>
<dbReference type="InterPro" id="IPR017441">
    <property type="entry name" value="Protein_kinase_ATP_BS"/>
</dbReference>
<dbReference type="InterPro" id="IPR008271">
    <property type="entry name" value="Ser/Thr_kinase_AS"/>
</dbReference>
<evidence type="ECO:0000256" key="5">
    <source>
        <dbReference type="PROSITE-ProRule" id="PRU10141"/>
    </source>
</evidence>
<dbReference type="SUPFAM" id="SSF56112">
    <property type="entry name" value="Protein kinase-like (PK-like)"/>
    <property type="match status" value="1"/>
</dbReference>
<evidence type="ECO:0000259" key="7">
    <source>
        <dbReference type="PROSITE" id="PS50011"/>
    </source>
</evidence>
<feature type="domain" description="Protein kinase" evidence="7">
    <location>
        <begin position="15"/>
        <end position="251"/>
    </location>
</feature>
<keyword evidence="1" id="KW-0808">Transferase</keyword>
<evidence type="ECO:0000313" key="8">
    <source>
        <dbReference type="EMBL" id="RMI33151.1"/>
    </source>
</evidence>
<dbReference type="PROSITE" id="PS50011">
    <property type="entry name" value="PROTEIN_KINASE_DOM"/>
    <property type="match status" value="1"/>
</dbReference>
<proteinExistence type="predicted"/>
<evidence type="ECO:0000256" key="6">
    <source>
        <dbReference type="SAM" id="MobiDB-lite"/>
    </source>
</evidence>
<gene>
    <name evidence="8" type="ORF">EBN88_24650</name>
</gene>
<feature type="binding site" evidence="5">
    <location>
        <position position="43"/>
    </location>
    <ligand>
        <name>ATP</name>
        <dbReference type="ChEBI" id="CHEBI:30616"/>
    </ligand>
</feature>
<accession>A0A3M2L699</accession>
<sequence>MRELRADDPRRIGRYRVIGRLGAGGMGEVFLARSRSGRSVAVKVVSRAEAADPGFRARFAREVRAARQVAGPGTVPVVDADPDAELPWYASDYIPGPSLAAAVDEHGPLPMSSVWRLAADLAGTLEEIHQQGLVHRDIKPPNLLLSASGPRLIDFGIARASATQGLTVTGARLGTVGYMSPEQWAGQRVTPASDLYSYGLLLYFAATGQDPRPGVALRLEGLHPELARLISACQAERPEDRPGAAEAHAWARRLDTTADSWLPDSVLTAIARTSERLLNLAAELDEEEPFTEPGSGDGGRRPRGGLWSRTTRAAGGWWRTPTSLDTPLPPGAPG</sequence>
<keyword evidence="8" id="KW-0723">Serine/threonine-protein kinase</keyword>
<evidence type="ECO:0000256" key="3">
    <source>
        <dbReference type="ARBA" id="ARBA00022777"/>
    </source>
</evidence>
<dbReference type="SMART" id="SM00220">
    <property type="entry name" value="S_TKc"/>
    <property type="match status" value="1"/>
</dbReference>
<dbReference type="RefSeq" id="WP_147472830.1">
    <property type="nucleotide sequence ID" value="NZ_RFFJ01000191.1"/>
</dbReference>
<evidence type="ECO:0000313" key="9">
    <source>
        <dbReference type="Proteomes" id="UP000278673"/>
    </source>
</evidence>
<comment type="caution">
    <text evidence="8">The sequence shown here is derived from an EMBL/GenBank/DDBJ whole genome shotgun (WGS) entry which is preliminary data.</text>
</comment>
<evidence type="ECO:0000256" key="1">
    <source>
        <dbReference type="ARBA" id="ARBA00022679"/>
    </source>
</evidence>
<reference evidence="8 9" key="1">
    <citation type="submission" date="2018-10" db="EMBL/GenBank/DDBJ databases">
        <title>Isolation, diversity and antifungal activity of actinobacteria from wheat.</title>
        <authorList>
            <person name="Han C."/>
        </authorList>
    </citation>
    <scope>NUCLEOTIDE SEQUENCE [LARGE SCALE GENOMIC DNA]</scope>
    <source>
        <strain evidence="8 9">NEAU-YY642</strain>
    </source>
</reference>